<keyword evidence="4 8" id="KW-0479">Metal-binding</keyword>
<dbReference type="Proteomes" id="UP000076798">
    <property type="component" value="Unassembled WGS sequence"/>
</dbReference>
<keyword evidence="7 9" id="KW-0503">Monooxygenase</keyword>
<dbReference type="PANTHER" id="PTHR24287">
    <property type="entry name" value="P450, PUTATIVE (EUROFUNG)-RELATED"/>
    <property type="match status" value="1"/>
</dbReference>
<reference evidence="12 13" key="1">
    <citation type="journal article" date="2016" name="Mol. Biol. Evol.">
        <title>Comparative Genomics of Early-Diverging Mushroom-Forming Fungi Provides Insights into the Origins of Lignocellulose Decay Capabilities.</title>
        <authorList>
            <person name="Nagy L.G."/>
            <person name="Riley R."/>
            <person name="Tritt A."/>
            <person name="Adam C."/>
            <person name="Daum C."/>
            <person name="Floudas D."/>
            <person name="Sun H."/>
            <person name="Yadav J.S."/>
            <person name="Pangilinan J."/>
            <person name="Larsson K.H."/>
            <person name="Matsuura K."/>
            <person name="Barry K."/>
            <person name="Labutti K."/>
            <person name="Kuo R."/>
            <person name="Ohm R.A."/>
            <person name="Bhattacharya S.S."/>
            <person name="Shirouzu T."/>
            <person name="Yoshinaga Y."/>
            <person name="Martin F.M."/>
            <person name="Grigoriev I.V."/>
            <person name="Hibbett D.S."/>
        </authorList>
    </citation>
    <scope>NUCLEOTIDE SEQUENCE [LARGE SCALE GENOMIC DNA]</scope>
    <source>
        <strain evidence="12 13">HHB10207 ss-3</strain>
    </source>
</reference>
<evidence type="ECO:0000256" key="5">
    <source>
        <dbReference type="ARBA" id="ARBA00023002"/>
    </source>
</evidence>
<name>A0A165X7R4_9AGAM</name>
<dbReference type="PANTHER" id="PTHR24287:SF1">
    <property type="entry name" value="P450, PUTATIVE (EUROFUNG)-RELATED"/>
    <property type="match status" value="1"/>
</dbReference>
<feature type="binding site" description="axial binding residue" evidence="8">
    <location>
        <position position="522"/>
    </location>
    <ligand>
        <name>heme</name>
        <dbReference type="ChEBI" id="CHEBI:30413"/>
    </ligand>
    <ligandPart>
        <name>Fe</name>
        <dbReference type="ChEBI" id="CHEBI:18248"/>
    </ligandPart>
</feature>
<sequence length="618" mass="69506">MALRMESLLPNPTDYSAYRTRFLILIFIPFCAPPILFLALLQIFGYHLYLSSWLAYPLSILIWNTARLKYTEYVEWHEARRMGAEPIPRLVGRWPGNLDIVYTIATQLGARYPHVVLLELLESSGHRTANARMLWGNQIFTLDENVEKYVLATGFDKFKKAVVVKEAFSSFLGEGIFNVDGDLWKTHRATARPFFIRERISDFEIFERHAQTALGLIKASGSTPVDIQELLSRFTLDAGGSFLFGTELNTLSHPLPIPGHSSLGPKGSTSPGSFGSFATSFEAAQQLCTRRSRLGVIWPLLEFFHDKSQKDVKVIKEFLDPLVEGALDVKRGREENGLPLEREEGSFLEYMVAGTDDKRLIEMQLLNILLAARDTTSALLTFTIYNLSRYPHVLSTLRSEILSLCPAGRSPTYDDIKKMKYLRAVLNETLRLYPPVTGNGRAAPTSTSIPLPQSSSSPSPTSLYVPAGAIVFYSSFWIHRRKDLWGPDADIYDPTRWLDERLERVVKNPFIFIPFHAGPRICLGQQFALNQASYFLISLLQQFSSLTLAPAFQPPGSLPPESWKGEVGGASQEKVWPASAITMFVKVRSFFVWGVMRVADFGFMKGGLWMSFGNEESA</sequence>
<dbReference type="Pfam" id="PF00067">
    <property type="entry name" value="p450"/>
    <property type="match status" value="1"/>
</dbReference>
<evidence type="ECO:0000313" key="12">
    <source>
        <dbReference type="EMBL" id="KZT31913.1"/>
    </source>
</evidence>
<dbReference type="SUPFAM" id="SSF48264">
    <property type="entry name" value="Cytochrome P450"/>
    <property type="match status" value="1"/>
</dbReference>
<evidence type="ECO:0000256" key="6">
    <source>
        <dbReference type="ARBA" id="ARBA00023004"/>
    </source>
</evidence>
<keyword evidence="3 8" id="KW-0349">Heme</keyword>
<dbReference type="AlphaFoldDB" id="A0A165X7R4"/>
<proteinExistence type="inferred from homology"/>
<evidence type="ECO:0000256" key="2">
    <source>
        <dbReference type="ARBA" id="ARBA00010617"/>
    </source>
</evidence>
<evidence type="ECO:0000256" key="9">
    <source>
        <dbReference type="RuleBase" id="RU000461"/>
    </source>
</evidence>
<keyword evidence="11" id="KW-1133">Transmembrane helix</keyword>
<dbReference type="PROSITE" id="PS00086">
    <property type="entry name" value="CYTOCHROME_P450"/>
    <property type="match status" value="1"/>
</dbReference>
<comment type="similarity">
    <text evidence="2 9">Belongs to the cytochrome P450 family.</text>
</comment>
<evidence type="ECO:0000313" key="13">
    <source>
        <dbReference type="Proteomes" id="UP000076798"/>
    </source>
</evidence>
<evidence type="ECO:0000256" key="11">
    <source>
        <dbReference type="SAM" id="Phobius"/>
    </source>
</evidence>
<keyword evidence="13" id="KW-1185">Reference proteome</keyword>
<evidence type="ECO:0000256" key="1">
    <source>
        <dbReference type="ARBA" id="ARBA00001971"/>
    </source>
</evidence>
<dbReference type="Gene3D" id="1.10.630.10">
    <property type="entry name" value="Cytochrome P450"/>
    <property type="match status" value="1"/>
</dbReference>
<keyword evidence="6 8" id="KW-0408">Iron</keyword>
<evidence type="ECO:0000256" key="3">
    <source>
        <dbReference type="ARBA" id="ARBA00022617"/>
    </source>
</evidence>
<dbReference type="PRINTS" id="PR00385">
    <property type="entry name" value="P450"/>
</dbReference>
<dbReference type="PRINTS" id="PR00463">
    <property type="entry name" value="EP450I"/>
</dbReference>
<keyword evidence="11" id="KW-0812">Transmembrane</keyword>
<dbReference type="EMBL" id="KV428428">
    <property type="protein sequence ID" value="KZT31913.1"/>
    <property type="molecule type" value="Genomic_DNA"/>
</dbReference>
<evidence type="ECO:0000256" key="8">
    <source>
        <dbReference type="PIRSR" id="PIRSR602401-1"/>
    </source>
</evidence>
<accession>A0A165X7R4</accession>
<feature type="compositionally biased region" description="Low complexity" evidence="10">
    <location>
        <begin position="444"/>
        <end position="459"/>
    </location>
</feature>
<protein>
    <submittedName>
        <fullName evidence="12">Cytochrome P450</fullName>
    </submittedName>
</protein>
<dbReference type="OrthoDB" id="1470350at2759"/>
<evidence type="ECO:0000256" key="10">
    <source>
        <dbReference type="SAM" id="MobiDB-lite"/>
    </source>
</evidence>
<dbReference type="InterPro" id="IPR001128">
    <property type="entry name" value="Cyt_P450"/>
</dbReference>
<organism evidence="12 13">
    <name type="scientific">Sistotremastrum suecicum HHB10207 ss-3</name>
    <dbReference type="NCBI Taxonomy" id="1314776"/>
    <lineage>
        <taxon>Eukaryota</taxon>
        <taxon>Fungi</taxon>
        <taxon>Dikarya</taxon>
        <taxon>Basidiomycota</taxon>
        <taxon>Agaricomycotina</taxon>
        <taxon>Agaricomycetes</taxon>
        <taxon>Sistotremastrales</taxon>
        <taxon>Sistotremastraceae</taxon>
        <taxon>Sistotremastrum</taxon>
    </lineage>
</organism>
<keyword evidence="11" id="KW-0472">Membrane</keyword>
<feature type="region of interest" description="Disordered" evidence="10">
    <location>
        <begin position="437"/>
        <end position="459"/>
    </location>
</feature>
<dbReference type="GO" id="GO:0004497">
    <property type="term" value="F:monooxygenase activity"/>
    <property type="evidence" value="ECO:0007669"/>
    <property type="project" value="UniProtKB-KW"/>
</dbReference>
<feature type="transmembrane region" description="Helical" evidence="11">
    <location>
        <begin position="20"/>
        <end position="41"/>
    </location>
</feature>
<dbReference type="InterPro" id="IPR047146">
    <property type="entry name" value="Cyt_P450_E_CYP52_fungi"/>
</dbReference>
<comment type="cofactor">
    <cofactor evidence="1 8">
        <name>heme</name>
        <dbReference type="ChEBI" id="CHEBI:30413"/>
    </cofactor>
</comment>
<gene>
    <name evidence="12" type="ORF">SISSUDRAFT_637317</name>
</gene>
<dbReference type="InterPro" id="IPR036396">
    <property type="entry name" value="Cyt_P450_sf"/>
</dbReference>
<evidence type="ECO:0000256" key="7">
    <source>
        <dbReference type="ARBA" id="ARBA00023033"/>
    </source>
</evidence>
<keyword evidence="5 9" id="KW-0560">Oxidoreductase</keyword>
<dbReference type="GO" id="GO:0016705">
    <property type="term" value="F:oxidoreductase activity, acting on paired donors, with incorporation or reduction of molecular oxygen"/>
    <property type="evidence" value="ECO:0007669"/>
    <property type="project" value="InterPro"/>
</dbReference>
<dbReference type="InterPro" id="IPR017972">
    <property type="entry name" value="Cyt_P450_CS"/>
</dbReference>
<evidence type="ECO:0000256" key="4">
    <source>
        <dbReference type="ARBA" id="ARBA00022723"/>
    </source>
</evidence>
<dbReference type="STRING" id="1314776.A0A165X7R4"/>
<dbReference type="GO" id="GO:0005506">
    <property type="term" value="F:iron ion binding"/>
    <property type="evidence" value="ECO:0007669"/>
    <property type="project" value="InterPro"/>
</dbReference>
<dbReference type="GO" id="GO:0020037">
    <property type="term" value="F:heme binding"/>
    <property type="evidence" value="ECO:0007669"/>
    <property type="project" value="InterPro"/>
</dbReference>
<dbReference type="InterPro" id="IPR002401">
    <property type="entry name" value="Cyt_P450_E_grp-I"/>
</dbReference>